<dbReference type="GO" id="GO:0001708">
    <property type="term" value="P:cell fate specification"/>
    <property type="evidence" value="ECO:0007669"/>
    <property type="project" value="TreeGrafter"/>
</dbReference>
<dbReference type="Proteomes" id="UP000887577">
    <property type="component" value="Unplaced"/>
</dbReference>
<dbReference type="GO" id="GO:0045893">
    <property type="term" value="P:positive regulation of DNA-templated transcription"/>
    <property type="evidence" value="ECO:0007669"/>
    <property type="project" value="InterPro"/>
</dbReference>
<keyword evidence="5 6" id="KW-0539">Nucleus</keyword>
<dbReference type="WBParaSite" id="PSU_v2.g16966.t1">
    <property type="protein sequence ID" value="PSU_v2.g16966.t1"/>
    <property type="gene ID" value="PSU_v2.g16966"/>
</dbReference>
<reference evidence="9" key="1">
    <citation type="submission" date="2022-11" db="UniProtKB">
        <authorList>
            <consortium name="WormBaseParasite"/>
        </authorList>
    </citation>
    <scope>IDENTIFICATION</scope>
</reference>
<dbReference type="InterPro" id="IPR036960">
    <property type="entry name" value="T-box_sf"/>
</dbReference>
<dbReference type="GO" id="GO:0000981">
    <property type="term" value="F:DNA-binding transcription factor activity, RNA polymerase II-specific"/>
    <property type="evidence" value="ECO:0007669"/>
    <property type="project" value="TreeGrafter"/>
</dbReference>
<evidence type="ECO:0000259" key="7">
    <source>
        <dbReference type="PROSITE" id="PS50252"/>
    </source>
</evidence>
<evidence type="ECO:0000313" key="8">
    <source>
        <dbReference type="Proteomes" id="UP000887577"/>
    </source>
</evidence>
<keyword evidence="2" id="KW-0805">Transcription regulation</keyword>
<evidence type="ECO:0000256" key="2">
    <source>
        <dbReference type="ARBA" id="ARBA00023015"/>
    </source>
</evidence>
<evidence type="ECO:0000313" key="9">
    <source>
        <dbReference type="WBParaSite" id="PSU_v2.g16966.t1"/>
    </source>
</evidence>
<organism evidence="8 9">
    <name type="scientific">Panagrolaimus superbus</name>
    <dbReference type="NCBI Taxonomy" id="310955"/>
    <lineage>
        <taxon>Eukaryota</taxon>
        <taxon>Metazoa</taxon>
        <taxon>Ecdysozoa</taxon>
        <taxon>Nematoda</taxon>
        <taxon>Chromadorea</taxon>
        <taxon>Rhabditida</taxon>
        <taxon>Tylenchina</taxon>
        <taxon>Panagrolaimomorpha</taxon>
        <taxon>Panagrolaimoidea</taxon>
        <taxon>Panagrolaimidae</taxon>
        <taxon>Panagrolaimus</taxon>
    </lineage>
</organism>
<evidence type="ECO:0000256" key="4">
    <source>
        <dbReference type="ARBA" id="ARBA00023163"/>
    </source>
</evidence>
<comment type="caution">
    <text evidence="6">Lacks conserved residue(s) required for the propagation of feature annotation.</text>
</comment>
<dbReference type="PROSITE" id="PS50252">
    <property type="entry name" value="TBOX_3"/>
    <property type="match status" value="1"/>
</dbReference>
<dbReference type="InterPro" id="IPR001699">
    <property type="entry name" value="TF_T-box"/>
</dbReference>
<name>A0A914YCE2_9BILA</name>
<feature type="domain" description="T-box" evidence="7">
    <location>
        <begin position="1"/>
        <end position="108"/>
    </location>
</feature>
<dbReference type="GO" id="GO:0000785">
    <property type="term" value="C:chromatin"/>
    <property type="evidence" value="ECO:0007669"/>
    <property type="project" value="TreeGrafter"/>
</dbReference>
<dbReference type="AlphaFoldDB" id="A0A914YCE2"/>
<keyword evidence="3 6" id="KW-0238">DNA-binding</keyword>
<dbReference type="Gene3D" id="2.60.40.820">
    <property type="entry name" value="Transcription factor, T-box"/>
    <property type="match status" value="1"/>
</dbReference>
<keyword evidence="8" id="KW-1185">Reference proteome</keyword>
<dbReference type="PROSITE" id="PS01264">
    <property type="entry name" value="TBOX_2"/>
    <property type="match status" value="1"/>
</dbReference>
<comment type="subcellular location">
    <subcellularLocation>
        <location evidence="1 6">Nucleus</location>
    </subcellularLocation>
</comment>
<dbReference type="GO" id="GO:0005634">
    <property type="term" value="C:nucleus"/>
    <property type="evidence" value="ECO:0007669"/>
    <property type="project" value="UniProtKB-SubCell"/>
</dbReference>
<evidence type="ECO:0000256" key="3">
    <source>
        <dbReference type="ARBA" id="ARBA00023125"/>
    </source>
</evidence>
<evidence type="ECO:0000256" key="6">
    <source>
        <dbReference type="PROSITE-ProRule" id="PRU00201"/>
    </source>
</evidence>
<dbReference type="SMART" id="SM00425">
    <property type="entry name" value="TBOX"/>
    <property type="match status" value="1"/>
</dbReference>
<dbReference type="Pfam" id="PF00907">
    <property type="entry name" value="T-box"/>
    <property type="match status" value="1"/>
</dbReference>
<accession>A0A914YCE2</accession>
<dbReference type="InterPro" id="IPR018186">
    <property type="entry name" value="TF_T-box_CS"/>
</dbReference>
<dbReference type="InterPro" id="IPR008967">
    <property type="entry name" value="p53-like_TF_DNA-bd_sf"/>
</dbReference>
<dbReference type="PANTHER" id="PTHR11267:SF181">
    <property type="entry name" value="OPTOMOTOR-BLIND PROTEIN"/>
    <property type="match status" value="1"/>
</dbReference>
<proteinExistence type="predicted"/>
<dbReference type="PANTHER" id="PTHR11267">
    <property type="entry name" value="T-BOX PROTEIN-RELATED"/>
    <property type="match status" value="1"/>
</dbReference>
<protein>
    <submittedName>
        <fullName evidence="9">T-box domain-containing protein</fullName>
    </submittedName>
</protein>
<dbReference type="SUPFAM" id="SSF49417">
    <property type="entry name" value="p53-like transcription factors"/>
    <property type="match status" value="1"/>
</dbReference>
<evidence type="ECO:0000256" key="1">
    <source>
        <dbReference type="ARBA" id="ARBA00004123"/>
    </source>
</evidence>
<dbReference type="InterPro" id="IPR046360">
    <property type="entry name" value="T-box_DNA-bd"/>
</dbReference>
<keyword evidence="4" id="KW-0804">Transcription</keyword>
<dbReference type="GO" id="GO:0000978">
    <property type="term" value="F:RNA polymerase II cis-regulatory region sequence-specific DNA binding"/>
    <property type="evidence" value="ECO:0007669"/>
    <property type="project" value="InterPro"/>
</dbReference>
<evidence type="ECO:0000256" key="5">
    <source>
        <dbReference type="ARBA" id="ARBA00023242"/>
    </source>
</evidence>
<sequence length="114" mass="12934">MFPAFKVKFKGLDKASKYLIALDIIPVDSNRYKFHNSKWMIAGTGDPEMPKPINVHPESLATGEHWMTKGANFHKIKVTNNITDRHGYVSPFPKGPVGAMLVISIYIYIYTYCN</sequence>